<dbReference type="Proteomes" id="UP000504724">
    <property type="component" value="Chromosome"/>
</dbReference>
<evidence type="ECO:0000256" key="1">
    <source>
        <dbReference type="ARBA" id="ARBA00005395"/>
    </source>
</evidence>
<accession>A0A7D4SHU5</accession>
<dbReference type="Pfam" id="PF00583">
    <property type="entry name" value="Acetyltransf_1"/>
    <property type="match status" value="1"/>
</dbReference>
<evidence type="ECO:0000313" key="6">
    <source>
        <dbReference type="EMBL" id="QKI88760.1"/>
    </source>
</evidence>
<dbReference type="EMBL" id="CP054020">
    <property type="protein sequence ID" value="QKI88760.1"/>
    <property type="molecule type" value="Genomic_DNA"/>
</dbReference>
<keyword evidence="6" id="KW-0687">Ribonucleoprotein</keyword>
<dbReference type="NCBIfam" id="TIGR01575">
    <property type="entry name" value="rimI"/>
    <property type="match status" value="1"/>
</dbReference>
<dbReference type="PANTHER" id="PTHR43420">
    <property type="entry name" value="ACETYLTRANSFERASE"/>
    <property type="match status" value="1"/>
</dbReference>
<comment type="similarity">
    <text evidence="1">Belongs to the acetyltransferase family. RimI subfamily.</text>
</comment>
<dbReference type="InterPro" id="IPR016181">
    <property type="entry name" value="Acyl_CoA_acyltransferase"/>
</dbReference>
<evidence type="ECO:0000256" key="2">
    <source>
        <dbReference type="ARBA" id="ARBA00022490"/>
    </source>
</evidence>
<organism evidence="6 7">
    <name type="scientific">Thiomicrorhabdus xiamenensis</name>
    <dbReference type="NCBI Taxonomy" id="2739063"/>
    <lineage>
        <taxon>Bacteria</taxon>
        <taxon>Pseudomonadati</taxon>
        <taxon>Pseudomonadota</taxon>
        <taxon>Gammaproteobacteria</taxon>
        <taxon>Thiotrichales</taxon>
        <taxon>Piscirickettsiaceae</taxon>
        <taxon>Thiomicrorhabdus</taxon>
    </lineage>
</organism>
<evidence type="ECO:0000256" key="3">
    <source>
        <dbReference type="ARBA" id="ARBA00022679"/>
    </source>
</evidence>
<reference evidence="6 7" key="1">
    <citation type="submission" date="2020-05" db="EMBL/GenBank/DDBJ databases">
        <title>Thiomicrorhabdus sediminis sp.nov. and Thiomicrorhabdus xiamenensis sp.nov., novel sulfur-oxidizing bacteria isolated from coastal sediment.</title>
        <authorList>
            <person name="Liu X."/>
        </authorList>
    </citation>
    <scope>NUCLEOTIDE SEQUENCE [LARGE SCALE GENOMIC DNA]</scope>
    <source>
        <strain evidence="6 7">G2</strain>
    </source>
</reference>
<dbReference type="KEGG" id="txa:HQN79_03850"/>
<keyword evidence="3 6" id="KW-0808">Transferase</keyword>
<dbReference type="InterPro" id="IPR000182">
    <property type="entry name" value="GNAT_dom"/>
</dbReference>
<dbReference type="PANTHER" id="PTHR43420:SF44">
    <property type="entry name" value="ACETYLTRANSFERASE YPEA"/>
    <property type="match status" value="1"/>
</dbReference>
<dbReference type="InterPro" id="IPR050680">
    <property type="entry name" value="YpeA/RimI_acetyltransf"/>
</dbReference>
<keyword evidence="4" id="KW-0012">Acyltransferase</keyword>
<keyword evidence="6" id="KW-0689">Ribosomal protein</keyword>
<keyword evidence="2" id="KW-0963">Cytoplasm</keyword>
<dbReference type="InterPro" id="IPR006464">
    <property type="entry name" value="AcTrfase_RimI/Ard1"/>
</dbReference>
<dbReference type="RefSeq" id="WP_173284373.1">
    <property type="nucleotide sequence ID" value="NZ_CP054020.1"/>
</dbReference>
<dbReference type="GO" id="GO:0008080">
    <property type="term" value="F:N-acetyltransferase activity"/>
    <property type="evidence" value="ECO:0007669"/>
    <property type="project" value="InterPro"/>
</dbReference>
<dbReference type="CDD" id="cd04301">
    <property type="entry name" value="NAT_SF"/>
    <property type="match status" value="1"/>
</dbReference>
<keyword evidence="7" id="KW-1185">Reference proteome</keyword>
<sequence>MSLEKISYLRSMNETDLDEVLLIEQQAYDFPWSRRGFENSLDQGINYVFCDIDGRIQGYSCFLTVLDEAHLLNFCIRPESQGKGMATLAFSKLLEQLLEADFNIVLLEVRESNQRARALYRKLGFREDGVRKDYYQSKDWDDVLNDYVESREDAVLMSLPLQEGD</sequence>
<dbReference type="GO" id="GO:0005840">
    <property type="term" value="C:ribosome"/>
    <property type="evidence" value="ECO:0007669"/>
    <property type="project" value="UniProtKB-KW"/>
</dbReference>
<dbReference type="Gene3D" id="3.40.630.30">
    <property type="match status" value="1"/>
</dbReference>
<evidence type="ECO:0000256" key="4">
    <source>
        <dbReference type="ARBA" id="ARBA00023315"/>
    </source>
</evidence>
<evidence type="ECO:0000259" key="5">
    <source>
        <dbReference type="PROSITE" id="PS51186"/>
    </source>
</evidence>
<dbReference type="SUPFAM" id="SSF55729">
    <property type="entry name" value="Acyl-CoA N-acyltransferases (Nat)"/>
    <property type="match status" value="1"/>
</dbReference>
<protein>
    <submittedName>
        <fullName evidence="6">Ribosomal protein S18-alanine N-acetyltransferase</fullName>
    </submittedName>
</protein>
<gene>
    <name evidence="6" type="primary">rimI</name>
    <name evidence="6" type="ORF">HQN79_03850</name>
</gene>
<proteinExistence type="inferred from homology"/>
<name>A0A7D4SHU5_9GAMM</name>
<feature type="domain" description="N-acetyltransferase" evidence="5">
    <location>
        <begin position="7"/>
        <end position="162"/>
    </location>
</feature>
<dbReference type="PROSITE" id="PS51186">
    <property type="entry name" value="GNAT"/>
    <property type="match status" value="1"/>
</dbReference>
<evidence type="ECO:0000313" key="7">
    <source>
        <dbReference type="Proteomes" id="UP000504724"/>
    </source>
</evidence>
<dbReference type="AlphaFoldDB" id="A0A7D4SHU5"/>